<protein>
    <recommendedName>
        <fullName evidence="2">Periplasmic copper-binding protein NosD beta helix domain-containing protein</fullName>
    </recommendedName>
</protein>
<dbReference type="Pfam" id="PF05048">
    <property type="entry name" value="NosD"/>
    <property type="match status" value="1"/>
</dbReference>
<feature type="domain" description="Periplasmic copper-binding protein NosD beta helix" evidence="2">
    <location>
        <begin position="172"/>
        <end position="352"/>
    </location>
</feature>
<name>A0A455R583_9GAMM</name>
<evidence type="ECO:0000256" key="1">
    <source>
        <dbReference type="SAM" id="SignalP"/>
    </source>
</evidence>
<dbReference type="InterPro" id="IPR012334">
    <property type="entry name" value="Pectin_lyas_fold"/>
</dbReference>
<dbReference type="Gene3D" id="2.160.20.10">
    <property type="entry name" value="Single-stranded right-handed beta-helix, Pectin lyase-like"/>
    <property type="match status" value="1"/>
</dbReference>
<dbReference type="SMART" id="SM00710">
    <property type="entry name" value="PbH1"/>
    <property type="match status" value="8"/>
</dbReference>
<reference evidence="3" key="1">
    <citation type="submission" date="2015-07" db="EMBL/GenBank/DDBJ databases">
        <title>Novel operon containing particulate methane monooxygenase-type genes and epoxyalkane:coenzyme M transferase gene in ethylene-assimilating marine bacterium, Haliea sp. ETY-M.</title>
        <authorList>
            <person name="Suzuki T."/>
            <person name="Habe H."/>
            <person name="Nakajima-Kambe T."/>
            <person name="Fuse H."/>
        </authorList>
    </citation>
    <scope>NUCLEOTIDE SEQUENCE</scope>
    <source>
        <strain evidence="3">ETY-M</strain>
    </source>
</reference>
<sequence>MIQQSSLAITLAALAVSATAAPPEVLIDAANGNSHADVQHVLDAYPKNTTFRLVGEFAFGDHVHVEKSGTRLLGDWVDTNGNGRPDETDTWNTTIRIADGVPFIEGFKLLPRDEVNSTGYDVRNVEITGMHFSGVNVPLAAPPFPSGDQAGCRAEPLPYLLSNASFTDNWVEGGGIFVYREVRDMDISNNRFTQFQSQQILAHAVEMKGWTLSECGMPFGASWQGQSDLRIVDNVFTEGRDISVGFQHQITVAGNEFSGSEPGSFKLWMEVTDNARISDNRFEGGPGSYGILLWALSREGFVPTSDSTRRVDITGNAFVDVDMGVATVGGIDNSNIRNNSFALNGNPTPFEGSGIVLMDTMETYLGRPGLPSFVSSRPSRGVNISRNQIDGAGFAGVLLNGTTTGVTINDNSLSNPAALFGDVYLAPNDVVLGLPEADCPAHGNRVSGLDGDDIVTDGYDAVCPSTKPNTVRYR</sequence>
<dbReference type="EMBL" id="LC064121">
    <property type="protein sequence ID" value="BBD50160.1"/>
    <property type="molecule type" value="Genomic_DNA"/>
</dbReference>
<accession>A0A455R583</accession>
<keyword evidence="1" id="KW-0732">Signal</keyword>
<feature type="chain" id="PRO_5019833394" description="Periplasmic copper-binding protein NosD beta helix domain-containing protein" evidence="1">
    <location>
        <begin position="21"/>
        <end position="474"/>
    </location>
</feature>
<dbReference type="InterPro" id="IPR006626">
    <property type="entry name" value="PbH1"/>
</dbReference>
<evidence type="ECO:0000259" key="2">
    <source>
        <dbReference type="Pfam" id="PF05048"/>
    </source>
</evidence>
<dbReference type="SUPFAM" id="SSF51126">
    <property type="entry name" value="Pectin lyase-like"/>
    <property type="match status" value="1"/>
</dbReference>
<organism evidence="3">
    <name type="scientific">Haliea sp. ETY-M</name>
    <dbReference type="NCBI Taxonomy" id="1055105"/>
    <lineage>
        <taxon>Bacteria</taxon>
        <taxon>Pseudomonadati</taxon>
        <taxon>Pseudomonadota</taxon>
        <taxon>Gammaproteobacteria</taxon>
        <taxon>Cellvibrionales</taxon>
        <taxon>Halieaceae</taxon>
        <taxon>Haliea</taxon>
    </lineage>
</organism>
<dbReference type="InterPro" id="IPR007742">
    <property type="entry name" value="NosD_dom"/>
</dbReference>
<dbReference type="InterPro" id="IPR011050">
    <property type="entry name" value="Pectin_lyase_fold/virulence"/>
</dbReference>
<evidence type="ECO:0000313" key="3">
    <source>
        <dbReference type="EMBL" id="BBD50160.1"/>
    </source>
</evidence>
<feature type="signal peptide" evidence="1">
    <location>
        <begin position="1"/>
        <end position="20"/>
    </location>
</feature>
<dbReference type="AlphaFoldDB" id="A0A455R583"/>
<proteinExistence type="predicted"/>